<keyword evidence="1" id="KW-0574">Periplasm</keyword>
<feature type="repeat" description="TPR" evidence="2">
    <location>
        <begin position="205"/>
        <end position="238"/>
    </location>
</feature>
<dbReference type="GO" id="GO:0030288">
    <property type="term" value="C:outer membrane-bounded periplasmic space"/>
    <property type="evidence" value="ECO:0007669"/>
    <property type="project" value="UniProtKB-UniRule"/>
</dbReference>
<comment type="subcellular location">
    <subcellularLocation>
        <location evidence="1">Periplasm</location>
    </subcellularLocation>
</comment>
<name>A0A178HXI2_9HYPH</name>
<dbReference type="Gene3D" id="1.25.40.10">
    <property type="entry name" value="Tetratricopeptide repeat domain"/>
    <property type="match status" value="1"/>
</dbReference>
<comment type="function">
    <text evidence="1">Mediates coordination of peptidoglycan synthesis and outer membrane constriction during cell division.</text>
</comment>
<evidence type="ECO:0000313" key="4">
    <source>
        <dbReference type="EMBL" id="OAM77180.1"/>
    </source>
</evidence>
<dbReference type="RefSeq" id="WP_067456326.1">
    <property type="nucleotide sequence ID" value="NZ_LVVY01000086.1"/>
</dbReference>
<feature type="chain" id="PRO_5009986449" description="Cell division coordinator CpoB" evidence="1">
    <location>
        <begin position="27"/>
        <end position="332"/>
    </location>
</feature>
<dbReference type="AlphaFoldDB" id="A0A178HXI2"/>
<dbReference type="PROSITE" id="PS50005">
    <property type="entry name" value="TPR"/>
    <property type="match status" value="1"/>
</dbReference>
<accession>A0A178HXI2</accession>
<dbReference type="InterPro" id="IPR014162">
    <property type="entry name" value="CpoB_C"/>
</dbReference>
<dbReference type="SUPFAM" id="SSF48452">
    <property type="entry name" value="TPR-like"/>
    <property type="match status" value="1"/>
</dbReference>
<keyword evidence="1" id="KW-0175">Coiled coil</keyword>
<keyword evidence="2" id="KW-0802">TPR repeat</keyword>
<dbReference type="STRING" id="1770058.A3840_11160"/>
<keyword evidence="5" id="KW-1185">Reference proteome</keyword>
<sequence precursor="true">MTLGRFSKWSRAAFCALGLGLGAAQAQSLPPGELSGLTFNNNGGRILVAQADNAQLMVRIQQLEEQLRVMNGQVEGLTFQLTQLQEILNRLSEDSEFRFQQLEGGAGGKTEAATQPGGATQPEALPQDPAPSGEDSAPPTIIPEQGVQPLPGEQEFDPSFDDGSVGESSDPLVGTGQSGGIDLVTGQPLNLSYDPRADASGNPDADAQFRAGYEALLGGDYEFAEQQFGQFLELYPDNAQAPEAANWLGEALMARSAYAEAADVLVGAYQKYPDHSRAPDLLLKLGTALAEVGERETACRTFAEIDRRYTDTIPAFKARLAEEKTRAECPPA</sequence>
<feature type="region of interest" description="Disordered" evidence="3">
    <location>
        <begin position="104"/>
        <end position="175"/>
    </location>
</feature>
<keyword evidence="1" id="KW-0732">Signal</keyword>
<organism evidence="4 5">
    <name type="scientific">Devosia elaeis</name>
    <dbReference type="NCBI Taxonomy" id="1770058"/>
    <lineage>
        <taxon>Bacteria</taxon>
        <taxon>Pseudomonadati</taxon>
        <taxon>Pseudomonadota</taxon>
        <taxon>Alphaproteobacteria</taxon>
        <taxon>Hyphomicrobiales</taxon>
        <taxon>Devosiaceae</taxon>
        <taxon>Devosia</taxon>
    </lineage>
</organism>
<protein>
    <recommendedName>
        <fullName evidence="1">Cell division coordinator CpoB</fullName>
    </recommendedName>
</protein>
<dbReference type="HAMAP" id="MF_02066">
    <property type="entry name" value="CpoB"/>
    <property type="match status" value="1"/>
</dbReference>
<dbReference type="InterPro" id="IPR019734">
    <property type="entry name" value="TPR_rpt"/>
</dbReference>
<gene>
    <name evidence="1" type="primary">cpoB</name>
    <name evidence="4" type="ORF">A3840_11160</name>
</gene>
<dbReference type="InterPro" id="IPR011990">
    <property type="entry name" value="TPR-like_helical_dom_sf"/>
</dbReference>
<evidence type="ECO:0000256" key="2">
    <source>
        <dbReference type="PROSITE-ProRule" id="PRU00339"/>
    </source>
</evidence>
<comment type="caution">
    <text evidence="4">The sequence shown here is derived from an EMBL/GenBank/DDBJ whole genome shotgun (WGS) entry which is preliminary data.</text>
</comment>
<keyword evidence="1" id="KW-0132">Cell division</keyword>
<dbReference type="GO" id="GO:0043093">
    <property type="term" value="P:FtsZ-dependent cytokinesis"/>
    <property type="evidence" value="ECO:0007669"/>
    <property type="project" value="UniProtKB-UniRule"/>
</dbReference>
<dbReference type="EMBL" id="LVVY01000086">
    <property type="protein sequence ID" value="OAM77180.1"/>
    <property type="molecule type" value="Genomic_DNA"/>
</dbReference>
<reference evidence="4 5" key="1">
    <citation type="submission" date="2016-03" db="EMBL/GenBank/DDBJ databases">
        <title>Genome sequencing of Devosia sp. S37.</title>
        <authorList>
            <person name="Mohd Nor M."/>
        </authorList>
    </citation>
    <scope>NUCLEOTIDE SEQUENCE [LARGE SCALE GENOMIC DNA]</scope>
    <source>
        <strain evidence="4 5">S37</strain>
    </source>
</reference>
<evidence type="ECO:0000313" key="5">
    <source>
        <dbReference type="Proteomes" id="UP000078389"/>
    </source>
</evidence>
<dbReference type="NCBIfam" id="TIGR02795">
    <property type="entry name" value="tol_pal_ybgF"/>
    <property type="match status" value="1"/>
</dbReference>
<feature type="signal peptide" evidence="1">
    <location>
        <begin position="1"/>
        <end position="26"/>
    </location>
</feature>
<comment type="similarity">
    <text evidence="1">Belongs to the CpoB family.</text>
</comment>
<dbReference type="InterPro" id="IPR034706">
    <property type="entry name" value="CpoB"/>
</dbReference>
<proteinExistence type="inferred from homology"/>
<evidence type="ECO:0000256" key="1">
    <source>
        <dbReference type="HAMAP-Rule" id="MF_02066"/>
    </source>
</evidence>
<evidence type="ECO:0000256" key="3">
    <source>
        <dbReference type="SAM" id="MobiDB-lite"/>
    </source>
</evidence>
<feature type="coiled-coil region" evidence="1">
    <location>
        <begin position="46"/>
        <end position="94"/>
    </location>
</feature>
<dbReference type="Proteomes" id="UP000078389">
    <property type="component" value="Unassembled WGS sequence"/>
</dbReference>
<keyword evidence="1" id="KW-0131">Cell cycle</keyword>